<feature type="region of interest" description="Disordered" evidence="3">
    <location>
        <begin position="270"/>
        <end position="289"/>
    </location>
</feature>
<keyword evidence="1 6" id="KW-0378">Hydrolase</keyword>
<feature type="region of interest" description="Disordered" evidence="3">
    <location>
        <begin position="1"/>
        <end position="40"/>
    </location>
</feature>
<dbReference type="EMBL" id="BMMI01000003">
    <property type="protein sequence ID" value="GGL63788.1"/>
    <property type="molecule type" value="Genomic_DNA"/>
</dbReference>
<protein>
    <submittedName>
        <fullName evidence="6">Sortase A</fullName>
        <ecNumber evidence="6">3.4.22.70</ecNumber>
    </submittedName>
</protein>
<gene>
    <name evidence="6" type="ORF">FB380_000891</name>
    <name evidence="5" type="ORF">GCM10011589_19910</name>
</gene>
<evidence type="ECO:0000256" key="3">
    <source>
        <dbReference type="SAM" id="MobiDB-lite"/>
    </source>
</evidence>
<feature type="active site" description="Proton donor/acceptor" evidence="2">
    <location>
        <position position="165"/>
    </location>
</feature>
<evidence type="ECO:0000256" key="2">
    <source>
        <dbReference type="PIRSR" id="PIRSR605754-1"/>
    </source>
</evidence>
<accession>A0A846LM67</accession>
<proteinExistence type="predicted"/>
<dbReference type="GO" id="GO:0016787">
    <property type="term" value="F:hydrolase activity"/>
    <property type="evidence" value="ECO:0007669"/>
    <property type="project" value="UniProtKB-KW"/>
</dbReference>
<dbReference type="Proteomes" id="UP000648663">
    <property type="component" value="Unassembled WGS sequence"/>
</dbReference>
<dbReference type="InterPro" id="IPR023365">
    <property type="entry name" value="Sortase_dom-sf"/>
</dbReference>
<keyword evidence="8" id="KW-1185">Reference proteome</keyword>
<evidence type="ECO:0000313" key="7">
    <source>
        <dbReference type="Proteomes" id="UP000552836"/>
    </source>
</evidence>
<dbReference type="EC" id="3.4.22.70" evidence="6"/>
<organism evidence="6 7">
    <name type="scientific">Modestobacter marinus</name>
    <dbReference type="NCBI Taxonomy" id="477641"/>
    <lineage>
        <taxon>Bacteria</taxon>
        <taxon>Bacillati</taxon>
        <taxon>Actinomycetota</taxon>
        <taxon>Actinomycetes</taxon>
        <taxon>Geodermatophilales</taxon>
        <taxon>Geodermatophilaceae</taxon>
        <taxon>Modestobacter</taxon>
    </lineage>
</organism>
<feature type="active site" description="Acyl-thioester intermediate" evidence="2">
    <location>
        <position position="249"/>
    </location>
</feature>
<keyword evidence="4" id="KW-0472">Membrane</keyword>
<comment type="caution">
    <text evidence="6">The sequence shown here is derived from an EMBL/GenBank/DDBJ whole genome shotgun (WGS) entry which is preliminary data.</text>
</comment>
<dbReference type="InterPro" id="IPR005754">
    <property type="entry name" value="Sortase"/>
</dbReference>
<dbReference type="CDD" id="cd05830">
    <property type="entry name" value="Sortase_E"/>
    <property type="match status" value="1"/>
</dbReference>
<evidence type="ECO:0000313" key="8">
    <source>
        <dbReference type="Proteomes" id="UP000648663"/>
    </source>
</evidence>
<dbReference type="Proteomes" id="UP000552836">
    <property type="component" value="Unassembled WGS sequence"/>
</dbReference>
<reference evidence="5" key="4">
    <citation type="submission" date="2024-05" db="EMBL/GenBank/DDBJ databases">
        <authorList>
            <person name="Sun Q."/>
            <person name="Zhou Y."/>
        </authorList>
    </citation>
    <scope>NUCLEOTIDE SEQUENCE</scope>
    <source>
        <strain evidence="5">CGMCC 4.5581</strain>
    </source>
</reference>
<dbReference type="NCBIfam" id="NF033747">
    <property type="entry name" value="class_E_sortase"/>
    <property type="match status" value="1"/>
</dbReference>
<dbReference type="RefSeq" id="WP_229681974.1">
    <property type="nucleotide sequence ID" value="NZ_BAABJU010000018.1"/>
</dbReference>
<dbReference type="Gene3D" id="2.40.260.10">
    <property type="entry name" value="Sortase"/>
    <property type="match status" value="1"/>
</dbReference>
<keyword evidence="4" id="KW-1133">Transmembrane helix</keyword>
<evidence type="ECO:0000313" key="6">
    <source>
        <dbReference type="EMBL" id="NIH66445.1"/>
    </source>
</evidence>
<evidence type="ECO:0000256" key="4">
    <source>
        <dbReference type="SAM" id="Phobius"/>
    </source>
</evidence>
<feature type="compositionally biased region" description="Polar residues" evidence="3">
    <location>
        <begin position="1"/>
        <end position="10"/>
    </location>
</feature>
<dbReference type="InterPro" id="IPR042003">
    <property type="entry name" value="Sortase_E"/>
</dbReference>
<dbReference type="InterPro" id="IPR053465">
    <property type="entry name" value="Sortase_Class_E"/>
</dbReference>
<sequence length="289" mass="30650">MDTQPMQQVSPGRALPALSEEPSPLWTQLDQDPGPRSGERTREPLWQVLTRGAGELMVTVGLVLLLFVVYEVYVTDLLNDRRQDQLTEEIRDVWADAPAPTAALPVLVEPAVGEPIAVLHVPRLGSDYQQVVLQGTDETQLSQGPGHYVGTAMPGQPGNLALAGHRVGKGSPFMDLDRLRPGDPIVVETADAWFVYRVLGDPATGDFTTDPSGVPGQQIVQPADVDVIAPTPGAAGAAPSGTYLTLTTCHPKYSARQRLIVHADLDGAPVAKAEAPDGPPALLEGGEDS</sequence>
<dbReference type="AlphaFoldDB" id="A0A846LM67"/>
<dbReference type="EMBL" id="JAAMPA010000001">
    <property type="protein sequence ID" value="NIH66445.1"/>
    <property type="molecule type" value="Genomic_DNA"/>
</dbReference>
<keyword evidence="4" id="KW-0812">Transmembrane</keyword>
<reference evidence="5" key="1">
    <citation type="journal article" date="2014" name="Int. J. Syst. Evol. Microbiol.">
        <title>Complete genome of a new Firmicutes species belonging to the dominant human colonic microbiota ('Ruminococcus bicirculans') reveals two chromosomes and a selective capacity to utilize plant glucans.</title>
        <authorList>
            <consortium name="NISC Comparative Sequencing Program"/>
            <person name="Wegmann U."/>
            <person name="Louis P."/>
            <person name="Goesmann A."/>
            <person name="Henrissat B."/>
            <person name="Duncan S.H."/>
            <person name="Flint H.J."/>
        </authorList>
    </citation>
    <scope>NUCLEOTIDE SEQUENCE</scope>
    <source>
        <strain evidence="5">CGMCC 4.5581</strain>
    </source>
</reference>
<feature type="transmembrane region" description="Helical" evidence="4">
    <location>
        <begin position="56"/>
        <end position="74"/>
    </location>
</feature>
<reference evidence="8" key="2">
    <citation type="journal article" date="2019" name="Int. J. Syst. Evol. Microbiol.">
        <title>The Global Catalogue of Microorganisms (GCM) 10K type strain sequencing project: providing services to taxonomists for standard genome sequencing and annotation.</title>
        <authorList>
            <consortium name="The Broad Institute Genomics Platform"/>
            <consortium name="The Broad Institute Genome Sequencing Center for Infectious Disease"/>
            <person name="Wu L."/>
            <person name="Ma J."/>
        </authorList>
    </citation>
    <scope>NUCLEOTIDE SEQUENCE [LARGE SCALE GENOMIC DNA]</scope>
    <source>
        <strain evidence="8">CGMCC 4.5581</strain>
    </source>
</reference>
<evidence type="ECO:0000313" key="5">
    <source>
        <dbReference type="EMBL" id="GGL63788.1"/>
    </source>
</evidence>
<dbReference type="SUPFAM" id="SSF63817">
    <property type="entry name" value="Sortase"/>
    <property type="match status" value="1"/>
</dbReference>
<dbReference type="Pfam" id="PF04203">
    <property type="entry name" value="Sortase"/>
    <property type="match status" value="1"/>
</dbReference>
<evidence type="ECO:0000256" key="1">
    <source>
        <dbReference type="ARBA" id="ARBA00022801"/>
    </source>
</evidence>
<name>A0A846LM67_9ACTN</name>
<reference evidence="6 7" key="3">
    <citation type="submission" date="2020-02" db="EMBL/GenBank/DDBJ databases">
        <title>Sequencing the genomes of 1000 actinobacteria strains.</title>
        <authorList>
            <person name="Klenk H.-P."/>
        </authorList>
    </citation>
    <scope>NUCLEOTIDE SEQUENCE [LARGE SCALE GENOMIC DNA]</scope>
    <source>
        <strain evidence="6 7">DSM 45201</strain>
    </source>
</reference>